<comment type="caution">
    <text evidence="1">The sequence shown here is derived from an EMBL/GenBank/DDBJ whole genome shotgun (WGS) entry which is preliminary data.</text>
</comment>
<keyword evidence="2" id="KW-1185">Reference proteome</keyword>
<organism evidence="1 2">
    <name type="scientific">Pectobacterium actinidiae</name>
    <dbReference type="NCBI Taxonomy" id="1507808"/>
    <lineage>
        <taxon>Bacteria</taxon>
        <taxon>Pseudomonadati</taxon>
        <taxon>Pseudomonadota</taxon>
        <taxon>Gammaproteobacteria</taxon>
        <taxon>Enterobacterales</taxon>
        <taxon>Pectobacteriaceae</taxon>
        <taxon>Pectobacterium</taxon>
    </lineage>
</organism>
<dbReference type="Proteomes" id="UP001617689">
    <property type="component" value="Unassembled WGS sequence"/>
</dbReference>
<dbReference type="EMBL" id="JBIXLL010000001">
    <property type="protein sequence ID" value="MFJ5428050.1"/>
    <property type="molecule type" value="Genomic_DNA"/>
</dbReference>
<proteinExistence type="predicted"/>
<sequence length="241" mass="27409">MLWRVVRIDFTERCACVFGSKTHDITSGKGFVVVDHKGNERFAGPDCVRNPNYVSNPGEKVPDLTKGCLEPGGEVGGDTSKAPPKIATGKVGGMSKKDDHSNQNAIAYLLLRVEKLKNFPKIKYKKLDELYERYQRDSLTEGDFIFLNKLIESKSFPEYSLRNLQAIYACEFWINQFIKVNQDKDLSYVDSLKSYLHAKLALTPSQISGLNKWFDNSSGRKMVKLKPNPFVIDPSEYWKKN</sequence>
<name>A0ABW8G684_9GAMM</name>
<gene>
    <name evidence="1" type="ORF">ACIPUP_02630</name>
</gene>
<evidence type="ECO:0000313" key="1">
    <source>
        <dbReference type="EMBL" id="MFJ5428050.1"/>
    </source>
</evidence>
<evidence type="ECO:0000313" key="2">
    <source>
        <dbReference type="Proteomes" id="UP001617689"/>
    </source>
</evidence>
<protein>
    <submittedName>
        <fullName evidence="1">Uncharacterized protein</fullName>
    </submittedName>
</protein>
<accession>A0ABW8G684</accession>
<reference evidence="1 2" key="1">
    <citation type="submission" date="2024-10" db="EMBL/GenBank/DDBJ databases">
        <authorList>
            <person name="Lu C.-H."/>
        </authorList>
    </citation>
    <scope>NUCLEOTIDE SEQUENCE [LARGE SCALE GENOMIC DNA]</scope>
    <source>
        <strain evidence="1 2">22ZTDG03-2</strain>
    </source>
</reference>
<dbReference type="RefSeq" id="WP_400394054.1">
    <property type="nucleotide sequence ID" value="NZ_JBIXLL010000001.1"/>
</dbReference>